<comment type="catalytic activity">
    <reaction evidence="9">
        <text>ATP + H2O = ADP + phosphate + H(+)</text>
        <dbReference type="Rhea" id="RHEA:13065"/>
        <dbReference type="ChEBI" id="CHEBI:15377"/>
        <dbReference type="ChEBI" id="CHEBI:15378"/>
        <dbReference type="ChEBI" id="CHEBI:30616"/>
        <dbReference type="ChEBI" id="CHEBI:43474"/>
        <dbReference type="ChEBI" id="CHEBI:456216"/>
    </reaction>
</comment>
<keyword evidence="12" id="KW-0347">Helicase</keyword>
<dbReference type="PANTHER" id="PTHR42848:SF1">
    <property type="entry name" value="HOLLIDAY JUNCTION BRANCH MIGRATION COMPLEX SUBUNIT RUVB"/>
    <property type="match status" value="1"/>
</dbReference>
<dbReference type="Pfam" id="PF05496">
    <property type="entry name" value="RuvB_N"/>
    <property type="match status" value="1"/>
</dbReference>
<gene>
    <name evidence="9 12" type="primary">ruvB</name>
    <name evidence="12" type="ORF">ERJ67_05495</name>
</gene>
<dbReference type="InterPro" id="IPR041445">
    <property type="entry name" value="AAA_lid_4"/>
</dbReference>
<evidence type="ECO:0000256" key="9">
    <source>
        <dbReference type="HAMAP-Rule" id="MF_00016"/>
    </source>
</evidence>
<keyword evidence="1 9" id="KW-0963">Cytoplasm</keyword>
<dbReference type="Pfam" id="PF17864">
    <property type="entry name" value="AAA_lid_4"/>
    <property type="match status" value="1"/>
</dbReference>
<feature type="region of interest" description="Disordered" evidence="10">
    <location>
        <begin position="1"/>
        <end position="72"/>
    </location>
</feature>
<evidence type="ECO:0000256" key="5">
    <source>
        <dbReference type="ARBA" id="ARBA00022840"/>
    </source>
</evidence>
<feature type="binding site" evidence="9">
    <location>
        <position position="269"/>
    </location>
    <ligand>
        <name>ATP</name>
        <dbReference type="ChEBI" id="CHEBI:30616"/>
    </ligand>
</feature>
<protein>
    <recommendedName>
        <fullName evidence="9">Holliday junction branch migration complex subunit RuvB</fullName>
        <ecNumber evidence="9">3.6.4.-</ecNumber>
    </recommendedName>
</protein>
<comment type="function">
    <text evidence="9">The RuvA-RuvB-RuvC complex processes Holliday junction (HJ) DNA during genetic recombination and DNA repair, while the RuvA-RuvB complex plays an important role in the rescue of blocked DNA replication forks via replication fork reversal (RFR). RuvA specifically binds to HJ cruciform DNA, conferring on it an open structure. The RuvB hexamer acts as an ATP-dependent pump, pulling dsDNA into and through the RuvAB complex. RuvB forms 2 homohexamers on either side of HJ DNA bound by 1 or 2 RuvA tetramers; 4 subunits per hexamer contact DNA at a time. Coordinated motions by a converter formed by DNA-disengaged RuvB subunits stimulates ATP hydrolysis and nucleotide exchange. Immobilization of the converter enables RuvB to convert the ATP-contained energy into a lever motion, pulling 2 nucleotides of DNA out of the RuvA tetramer per ATP hydrolyzed, thus driving DNA branch migration. The RuvB motors rotate together with the DNA substrate, which together with the progressing nucleotide cycle form the mechanistic basis for DNA recombination by continuous HJ branch migration. Branch migration allows RuvC to scan DNA until it finds its consensus sequence, where it cleaves and resolves cruciform DNA.</text>
</comment>
<dbReference type="Gene3D" id="1.10.10.10">
    <property type="entry name" value="Winged helix-like DNA-binding domain superfamily/Winged helix DNA-binding domain"/>
    <property type="match status" value="1"/>
</dbReference>
<feature type="binding site" evidence="9">
    <location>
        <position position="71"/>
    </location>
    <ligand>
        <name>ATP</name>
        <dbReference type="ChEBI" id="CHEBI:30616"/>
    </ligand>
</feature>
<dbReference type="InterPro" id="IPR036388">
    <property type="entry name" value="WH-like_DNA-bd_sf"/>
</dbReference>
<feature type="domain" description="AAA+ ATPase" evidence="11">
    <location>
        <begin position="102"/>
        <end position="233"/>
    </location>
</feature>
<keyword evidence="4 9" id="KW-0378">Hydrolase</keyword>
<feature type="binding site" evidence="9">
    <location>
        <position position="116"/>
    </location>
    <ligand>
        <name>ATP</name>
        <dbReference type="ChEBI" id="CHEBI:30616"/>
    </ligand>
</feature>
<dbReference type="GO" id="GO:0000400">
    <property type="term" value="F:four-way junction DNA binding"/>
    <property type="evidence" value="ECO:0007669"/>
    <property type="project" value="UniProtKB-UniRule"/>
</dbReference>
<name>A0A524RNS2_9CHRO</name>
<dbReference type="AlphaFoldDB" id="A0A524RNS2"/>
<dbReference type="InterPro" id="IPR008824">
    <property type="entry name" value="RuvB-like_N"/>
</dbReference>
<dbReference type="EMBL" id="SRMO01000059">
    <property type="protein sequence ID" value="TGG92660.1"/>
    <property type="molecule type" value="Genomic_DNA"/>
</dbReference>
<evidence type="ECO:0000313" key="13">
    <source>
        <dbReference type="Proteomes" id="UP000317990"/>
    </source>
</evidence>
<comment type="caution">
    <text evidence="12">The sequence shown here is derived from an EMBL/GenBank/DDBJ whole genome shotgun (WGS) entry which is preliminary data.</text>
</comment>
<evidence type="ECO:0000256" key="6">
    <source>
        <dbReference type="ARBA" id="ARBA00023125"/>
    </source>
</evidence>
<sequence length="410" mass="44678">MAIVPSTPADRHSTAKASQQGRRGRVQSRAGDAGPVTQRLVDPNRGAEERAEAAGADHPLVPGPGQRDEGLRPRRLRDYVGQAELKQVLGIAIGAARARQESLDHVLLYGPPGLGKTTMAMVLAAELETRCRITSAPALERPRDIVGLLMTLQPGDVLFIDEIHRLNRLAEEILYPAMEDFRLDLTVGKGSAARTRSLDLPRFTLVGATTKAGSLSSPLRDRFGLLQRLSFYEQADLATIVQRAAELMGMVLAEDAAQELARCCRGTPRVANRLLRRVRDFAAVHQADPSGDVRISGAMTRQALEIHRIDALGLDTTDRRLLRLLAEGFAGGPVGLDTLAAALGEDRDTLESVVEPYLLQIGFLQRTPRGRMVTAAVFRHLELEPPLTFLQRCQEHATDDNDQPSLIAAT</sequence>
<dbReference type="PANTHER" id="PTHR42848">
    <property type="match status" value="1"/>
</dbReference>
<comment type="domain">
    <text evidence="9">Has 3 domains, the large (RuvB-L) and small ATPase (RuvB-S) domains and the C-terminal head (RuvB-H) domain. The head domain binds DNA, while the ATPase domains jointly bind ATP, ADP or are empty depending on the state of the subunit in the translocation cycle. During a single DNA translocation step the structure of each domain remains the same, but their relative positions change.</text>
</comment>
<feature type="binding site" evidence="9">
    <location>
        <position position="113"/>
    </location>
    <ligand>
        <name>ATP</name>
        <dbReference type="ChEBI" id="CHEBI:30616"/>
    </ligand>
</feature>
<dbReference type="GO" id="GO:0009378">
    <property type="term" value="F:four-way junction helicase activity"/>
    <property type="evidence" value="ECO:0007669"/>
    <property type="project" value="InterPro"/>
</dbReference>
<accession>A0A524RNS2</accession>
<evidence type="ECO:0000256" key="4">
    <source>
        <dbReference type="ARBA" id="ARBA00022801"/>
    </source>
</evidence>
<feature type="compositionally biased region" description="Low complexity" evidence="10">
    <location>
        <begin position="17"/>
        <end position="31"/>
    </location>
</feature>
<evidence type="ECO:0000259" key="11">
    <source>
        <dbReference type="SMART" id="SM00382"/>
    </source>
</evidence>
<evidence type="ECO:0000256" key="2">
    <source>
        <dbReference type="ARBA" id="ARBA00022741"/>
    </source>
</evidence>
<dbReference type="GO" id="GO:0048476">
    <property type="term" value="C:Holliday junction resolvase complex"/>
    <property type="evidence" value="ECO:0007669"/>
    <property type="project" value="UniProtKB-UniRule"/>
</dbReference>
<feature type="binding site" evidence="9">
    <location>
        <position position="72"/>
    </location>
    <ligand>
        <name>ATP</name>
        <dbReference type="ChEBI" id="CHEBI:30616"/>
    </ligand>
</feature>
<dbReference type="Gene3D" id="1.10.8.60">
    <property type="match status" value="1"/>
</dbReference>
<feature type="binding site" evidence="9">
    <location>
        <position position="222"/>
    </location>
    <ligand>
        <name>ATP</name>
        <dbReference type="ChEBI" id="CHEBI:30616"/>
    </ligand>
</feature>
<dbReference type="GO" id="GO:0005737">
    <property type="term" value="C:cytoplasm"/>
    <property type="evidence" value="ECO:0007669"/>
    <property type="project" value="UniProtKB-SubCell"/>
</dbReference>
<dbReference type="GO" id="GO:0016887">
    <property type="term" value="F:ATP hydrolysis activity"/>
    <property type="evidence" value="ECO:0007669"/>
    <property type="project" value="RHEA"/>
</dbReference>
<dbReference type="NCBIfam" id="NF000868">
    <property type="entry name" value="PRK00080.1"/>
    <property type="match status" value="1"/>
</dbReference>
<dbReference type="SUPFAM" id="SSF52540">
    <property type="entry name" value="P-loop containing nucleoside triphosphate hydrolases"/>
    <property type="match status" value="1"/>
</dbReference>
<feature type="binding site" evidence="9">
    <location>
        <position position="118"/>
    </location>
    <ligand>
        <name>ATP</name>
        <dbReference type="ChEBI" id="CHEBI:30616"/>
    </ligand>
</feature>
<keyword evidence="3 9" id="KW-0227">DNA damage</keyword>
<dbReference type="Proteomes" id="UP000317990">
    <property type="component" value="Unassembled WGS sequence"/>
</dbReference>
<keyword evidence="8 9" id="KW-0234">DNA repair</keyword>
<evidence type="ECO:0000256" key="10">
    <source>
        <dbReference type="SAM" id="MobiDB-lite"/>
    </source>
</evidence>
<feature type="binding site" evidence="9">
    <location>
        <position position="117"/>
    </location>
    <ligand>
        <name>Mg(2+)</name>
        <dbReference type="ChEBI" id="CHEBI:18420"/>
    </ligand>
</feature>
<dbReference type="InterPro" id="IPR003593">
    <property type="entry name" value="AAA+_ATPase"/>
</dbReference>
<proteinExistence type="inferred from homology"/>
<feature type="binding site" evidence="9">
    <location>
        <position position="371"/>
    </location>
    <ligand>
        <name>DNA</name>
        <dbReference type="ChEBI" id="CHEBI:16991"/>
    </ligand>
</feature>
<keyword evidence="5 9" id="KW-0067">ATP-binding</keyword>
<dbReference type="SMART" id="SM00382">
    <property type="entry name" value="AAA"/>
    <property type="match status" value="1"/>
</dbReference>
<keyword evidence="6 9" id="KW-0238">DNA-binding</keyword>
<dbReference type="InterPro" id="IPR036390">
    <property type="entry name" value="WH_DNA-bd_sf"/>
</dbReference>
<dbReference type="GO" id="GO:0005524">
    <property type="term" value="F:ATP binding"/>
    <property type="evidence" value="ECO:0007669"/>
    <property type="project" value="UniProtKB-UniRule"/>
</dbReference>
<dbReference type="GO" id="GO:0006281">
    <property type="term" value="P:DNA repair"/>
    <property type="evidence" value="ECO:0007669"/>
    <property type="project" value="UniProtKB-UniRule"/>
</dbReference>
<comment type="subunit">
    <text evidence="9">Homohexamer. Forms an RuvA(8)-RuvB(12)-Holliday junction (HJ) complex. HJ DNA is sandwiched between 2 RuvA tetramers; dsDNA enters through RuvA and exits via RuvB. An RuvB hexamer assembles on each DNA strand where it exits the tetramer. Each RuvB hexamer is contacted by two RuvA subunits (via domain III) on 2 adjacent RuvB subunits; this complex drives branch migration. In the full resolvosome a probable DNA-RuvA(4)-RuvB(12)-RuvC(2) complex forms which resolves the HJ.</text>
</comment>
<organism evidence="12 13">
    <name type="scientific">Aphanocapsa feldmannii 277cV</name>
    <dbReference type="NCBI Taxonomy" id="2507553"/>
    <lineage>
        <taxon>Bacteria</taxon>
        <taxon>Bacillati</taxon>
        <taxon>Cyanobacteriota</taxon>
        <taxon>Cyanophyceae</taxon>
        <taxon>Oscillatoriophycideae</taxon>
        <taxon>Chroococcales</taxon>
        <taxon>Microcystaceae</taxon>
        <taxon>Aphanocapsa</taxon>
    </lineage>
</organism>
<feature type="binding site" evidence="9">
    <location>
        <position position="117"/>
    </location>
    <ligand>
        <name>ATP</name>
        <dbReference type="ChEBI" id="CHEBI:30616"/>
    </ligand>
</feature>
<dbReference type="GO" id="GO:0006310">
    <property type="term" value="P:DNA recombination"/>
    <property type="evidence" value="ECO:0007669"/>
    <property type="project" value="UniProtKB-UniRule"/>
</dbReference>
<dbReference type="InterPro" id="IPR004605">
    <property type="entry name" value="DNA_helicase_Holl-junc_RuvB"/>
</dbReference>
<dbReference type="Gene3D" id="3.40.50.300">
    <property type="entry name" value="P-loop containing nucleotide triphosphate hydrolases"/>
    <property type="match status" value="1"/>
</dbReference>
<feature type="binding site" evidence="9">
    <location>
        <position position="347"/>
    </location>
    <ligand>
        <name>DNA</name>
        <dbReference type="ChEBI" id="CHEBI:16991"/>
    </ligand>
</feature>
<dbReference type="EC" id="3.6.4.-" evidence="9"/>
<feature type="binding site" evidence="9">
    <location>
        <begin position="179"/>
        <end position="181"/>
    </location>
    <ligand>
        <name>ATP</name>
        <dbReference type="ChEBI" id="CHEBI:30616"/>
    </ligand>
</feature>
<feature type="region of interest" description="Head domain (RuvB-H)" evidence="9">
    <location>
        <begin position="311"/>
        <end position="410"/>
    </location>
</feature>
<evidence type="ECO:0000256" key="1">
    <source>
        <dbReference type="ARBA" id="ARBA00022490"/>
    </source>
</evidence>
<feature type="binding site" evidence="9">
    <location>
        <position position="232"/>
    </location>
    <ligand>
        <name>ATP</name>
        <dbReference type="ChEBI" id="CHEBI:30616"/>
    </ligand>
</feature>
<keyword evidence="2 9" id="KW-0547">Nucleotide-binding</keyword>
<evidence type="ECO:0000313" key="12">
    <source>
        <dbReference type="EMBL" id="TGG92660.1"/>
    </source>
</evidence>
<dbReference type="CDD" id="cd00009">
    <property type="entry name" value="AAA"/>
    <property type="match status" value="1"/>
</dbReference>
<comment type="caution">
    <text evidence="9">Lacks conserved residue(s) required for the propagation of feature annotation.</text>
</comment>
<dbReference type="HAMAP" id="MF_00016">
    <property type="entry name" value="DNA_HJ_migration_RuvB"/>
    <property type="match status" value="1"/>
</dbReference>
<keyword evidence="7 9" id="KW-0233">DNA recombination</keyword>
<dbReference type="NCBIfam" id="TIGR00635">
    <property type="entry name" value="ruvB"/>
    <property type="match status" value="1"/>
</dbReference>
<evidence type="ECO:0000256" key="3">
    <source>
        <dbReference type="ARBA" id="ARBA00022763"/>
    </source>
</evidence>
<evidence type="ECO:0000256" key="7">
    <source>
        <dbReference type="ARBA" id="ARBA00023172"/>
    </source>
</evidence>
<dbReference type="SUPFAM" id="SSF46785">
    <property type="entry name" value="Winged helix' DNA-binding domain"/>
    <property type="match status" value="1"/>
</dbReference>
<dbReference type="InterPro" id="IPR008823">
    <property type="entry name" value="RuvB_wg_C"/>
</dbReference>
<reference evidence="12 13" key="1">
    <citation type="journal article" date="2019" name="mSystems">
        <title>Life at home and on the roam: Genomic adaptions reflect the dual lifestyle of an intracellular, facultative symbiont.</title>
        <authorList>
            <person name="Burgsdorf I."/>
        </authorList>
    </citation>
    <scope>NUCLEOTIDE SEQUENCE [LARGE SCALE GENOMIC DNA]</scope>
    <source>
        <strain evidence="12">277cV</strain>
    </source>
</reference>
<dbReference type="Pfam" id="PF05491">
    <property type="entry name" value="WHD_RuvB"/>
    <property type="match status" value="1"/>
</dbReference>
<feature type="binding site" evidence="9">
    <location>
        <position position="366"/>
    </location>
    <ligand>
        <name>DNA</name>
        <dbReference type="ChEBI" id="CHEBI:16991"/>
    </ligand>
</feature>
<comment type="similarity">
    <text evidence="9">Belongs to the RuvB family.</text>
</comment>
<comment type="subcellular location">
    <subcellularLocation>
        <location evidence="9">Cytoplasm</location>
    </subcellularLocation>
</comment>
<evidence type="ECO:0000256" key="8">
    <source>
        <dbReference type="ARBA" id="ARBA00023204"/>
    </source>
</evidence>
<dbReference type="InterPro" id="IPR027417">
    <property type="entry name" value="P-loop_NTPase"/>
</dbReference>